<comment type="subcellular location">
    <subcellularLocation>
        <location evidence="1 4">Periplasm</location>
    </subcellularLocation>
</comment>
<dbReference type="NCBIfam" id="TIGR03170">
    <property type="entry name" value="flgA_cterm"/>
    <property type="match status" value="1"/>
</dbReference>
<keyword evidence="6" id="KW-0282">Flagellum</keyword>
<protein>
    <recommendedName>
        <fullName evidence="4">Flagella basal body P-ring formation protein FlgA</fullName>
    </recommendedName>
</protein>
<dbReference type="GO" id="GO:0042597">
    <property type="term" value="C:periplasmic space"/>
    <property type="evidence" value="ECO:0007669"/>
    <property type="project" value="UniProtKB-SubCell"/>
</dbReference>
<keyword evidence="3 4" id="KW-0574">Periplasm</keyword>
<comment type="caution">
    <text evidence="6">The sequence shown here is derived from an EMBL/GenBank/DDBJ whole genome shotgun (WGS) entry which is preliminary data.</text>
</comment>
<feature type="chain" id="PRO_5011818649" description="Flagella basal body P-ring formation protein FlgA" evidence="4">
    <location>
        <begin position="20"/>
        <end position="139"/>
    </location>
</feature>
<keyword evidence="6" id="KW-0969">Cilium</keyword>
<keyword evidence="4" id="KW-1005">Bacterial flagellum biogenesis</keyword>
<evidence type="ECO:0000259" key="5">
    <source>
        <dbReference type="SMART" id="SM00858"/>
    </source>
</evidence>
<comment type="function">
    <text evidence="4">Involved in the assembly process of the P-ring formation. It may associate with FlgF on the rod constituting a structure essential for the P-ring assembly or may act as a modulator protein for the P-ring assembly.</text>
</comment>
<dbReference type="InterPro" id="IPR039246">
    <property type="entry name" value="Flagellar_FlgA"/>
</dbReference>
<reference evidence="6 7" key="1">
    <citation type="submission" date="2013-04" db="EMBL/GenBank/DDBJ databases">
        <title>Oceanicola sp. 22II1-22F33 Genome Sequencing.</title>
        <authorList>
            <person name="Lai Q."/>
            <person name="Li G."/>
            <person name="Shao Z."/>
        </authorList>
    </citation>
    <scope>NUCLEOTIDE SEQUENCE [LARGE SCALE GENOMIC DNA]</scope>
    <source>
        <strain evidence="6 7">22II1-22F33</strain>
    </source>
</reference>
<dbReference type="OrthoDB" id="7619725at2"/>
<keyword evidence="2 4" id="KW-0732">Signal</keyword>
<comment type="similarity">
    <text evidence="4">Belongs to the FlgA family.</text>
</comment>
<dbReference type="SMART" id="SM00858">
    <property type="entry name" value="SAF"/>
    <property type="match status" value="1"/>
</dbReference>
<evidence type="ECO:0000256" key="4">
    <source>
        <dbReference type="RuleBase" id="RU362063"/>
    </source>
</evidence>
<evidence type="ECO:0000313" key="6">
    <source>
        <dbReference type="EMBL" id="OWU75855.1"/>
    </source>
</evidence>
<feature type="domain" description="SAF" evidence="5">
    <location>
        <begin position="19"/>
        <end position="77"/>
    </location>
</feature>
<dbReference type="GO" id="GO:0044780">
    <property type="term" value="P:bacterial-type flagellum assembly"/>
    <property type="evidence" value="ECO:0007669"/>
    <property type="project" value="InterPro"/>
</dbReference>
<dbReference type="InterPro" id="IPR017585">
    <property type="entry name" value="SAF_FlgA"/>
</dbReference>
<dbReference type="Proteomes" id="UP000215377">
    <property type="component" value="Unassembled WGS sequence"/>
</dbReference>
<name>A0A225NN41_9RHOB</name>
<evidence type="ECO:0000256" key="1">
    <source>
        <dbReference type="ARBA" id="ARBA00004418"/>
    </source>
</evidence>
<gene>
    <name evidence="6" type="primary">flgA</name>
    <name evidence="6" type="ORF">ATO3_06635</name>
</gene>
<proteinExistence type="inferred from homology"/>
<dbReference type="CDD" id="cd11614">
    <property type="entry name" value="SAF_CpaB_FlgA_like"/>
    <property type="match status" value="1"/>
</dbReference>
<dbReference type="PANTHER" id="PTHR36307:SF1">
    <property type="entry name" value="FLAGELLA BASAL BODY P-RING FORMATION PROTEIN FLGA"/>
    <property type="match status" value="1"/>
</dbReference>
<keyword evidence="6" id="KW-0966">Cell projection</keyword>
<sequence length="139" mass="14820">MRSLFLLLLLAVLGTSAMADVLIPLRTIRAQEIVTRSDFRVEPVDIPGAWPAEKTVDGLEARVALYAGRPVLGNDLGPPAVVERNDVVTLVFARGGLLISAEGRALSRGGVGDSVRVMNLSSRTTVTGLVQENGMIEVR</sequence>
<evidence type="ECO:0000256" key="3">
    <source>
        <dbReference type="ARBA" id="ARBA00022764"/>
    </source>
</evidence>
<accession>A0A225NN41</accession>
<dbReference type="Pfam" id="PF13144">
    <property type="entry name" value="ChapFlgA"/>
    <property type="match status" value="1"/>
</dbReference>
<dbReference type="PANTHER" id="PTHR36307">
    <property type="entry name" value="FLAGELLA BASAL BODY P-RING FORMATION PROTEIN FLGA"/>
    <property type="match status" value="1"/>
</dbReference>
<dbReference type="AlphaFoldDB" id="A0A225NN41"/>
<dbReference type="RefSeq" id="WP_088649040.1">
    <property type="nucleotide sequence ID" value="NZ_AQQR01000002.1"/>
</dbReference>
<dbReference type="EMBL" id="AQQR01000002">
    <property type="protein sequence ID" value="OWU75855.1"/>
    <property type="molecule type" value="Genomic_DNA"/>
</dbReference>
<organism evidence="6 7">
    <name type="scientific">Marinibacterium profundimaris</name>
    <dbReference type="NCBI Taxonomy" id="1679460"/>
    <lineage>
        <taxon>Bacteria</taxon>
        <taxon>Pseudomonadati</taxon>
        <taxon>Pseudomonadota</taxon>
        <taxon>Alphaproteobacteria</taxon>
        <taxon>Rhodobacterales</taxon>
        <taxon>Paracoccaceae</taxon>
        <taxon>Marinibacterium</taxon>
    </lineage>
</organism>
<evidence type="ECO:0000256" key="2">
    <source>
        <dbReference type="ARBA" id="ARBA00022729"/>
    </source>
</evidence>
<dbReference type="Gene3D" id="2.30.30.760">
    <property type="match status" value="1"/>
</dbReference>
<keyword evidence="7" id="KW-1185">Reference proteome</keyword>
<feature type="signal peptide" evidence="4">
    <location>
        <begin position="1"/>
        <end position="19"/>
    </location>
</feature>
<dbReference type="InterPro" id="IPR013974">
    <property type="entry name" value="SAF"/>
</dbReference>
<evidence type="ECO:0000313" key="7">
    <source>
        <dbReference type="Proteomes" id="UP000215377"/>
    </source>
</evidence>